<dbReference type="PANTHER" id="PTHR35579">
    <property type="entry name" value="CRISPR SYSTEM CMS ENDORIBONUCLEASE CSM3"/>
    <property type="match status" value="1"/>
</dbReference>
<protein>
    <submittedName>
        <fullName evidence="3">CRISPR-associated RAMP protein Csx7</fullName>
    </submittedName>
</protein>
<dbReference type="KEGG" id="sjv:SJAV_26890"/>
<dbReference type="InterPro" id="IPR013411">
    <property type="entry name" value="CRISPR-assoc_RAMP_Csx7"/>
</dbReference>
<sequence length="245" mass="27618">MSDCYDLDKINSIIKIEGVLTNETPLRIGSGKAQLFTATTDNPILTIEDKPVIPGSSLKGALRSLAEAYMKSQQSEGKIKYVVHDITDHESPSCKKDEKTGEEIYCIPCILFGFHDISARVYIMDAIVEDDFSISQRTMVTINRVFGGQQPGHLYTLDFVNPNAKFKLNMIVYNLDFINSENEEWKKKAVEVMRFLLKSLKDGIFIGGRKSVGYGYVRLIQANATLIKPGKETKTYDLMEVIKSW</sequence>
<evidence type="ECO:0000256" key="1">
    <source>
        <dbReference type="ARBA" id="ARBA00023118"/>
    </source>
</evidence>
<dbReference type="PANTHER" id="PTHR35579:SF6">
    <property type="entry name" value="DUF324 DOMAIN-CONTAINING PROTEIN"/>
    <property type="match status" value="1"/>
</dbReference>
<evidence type="ECO:0000259" key="2">
    <source>
        <dbReference type="Pfam" id="PF03787"/>
    </source>
</evidence>
<organism evidence="3">
    <name type="scientific">Sulfurisphaera javensis</name>
    <dbReference type="NCBI Taxonomy" id="2049879"/>
    <lineage>
        <taxon>Archaea</taxon>
        <taxon>Thermoproteota</taxon>
        <taxon>Thermoprotei</taxon>
        <taxon>Sulfolobales</taxon>
        <taxon>Sulfolobaceae</taxon>
        <taxon>Sulfurisphaera</taxon>
    </lineage>
</organism>
<accession>A0AAT9GUY0</accession>
<gene>
    <name evidence="3" type="primary">csx7_2</name>
    <name evidence="3" type="ORF">SJAV_26890</name>
</gene>
<feature type="domain" description="CRISPR type III-associated protein" evidence="2">
    <location>
        <begin position="20"/>
        <end position="218"/>
    </location>
</feature>
<name>A0AAT9GUY0_9CREN</name>
<keyword evidence="1" id="KW-0051">Antiviral defense</keyword>
<dbReference type="RefSeq" id="WP_369610223.1">
    <property type="nucleotide sequence ID" value="NZ_AP031322.1"/>
</dbReference>
<dbReference type="Pfam" id="PF03787">
    <property type="entry name" value="RAMPs"/>
    <property type="match status" value="1"/>
</dbReference>
<proteinExistence type="predicted"/>
<dbReference type="EMBL" id="AP031322">
    <property type="protein sequence ID" value="BFH74745.1"/>
    <property type="molecule type" value="Genomic_DNA"/>
</dbReference>
<dbReference type="AlphaFoldDB" id="A0AAT9GUY0"/>
<dbReference type="GO" id="GO:0051607">
    <property type="term" value="P:defense response to virus"/>
    <property type="evidence" value="ECO:0007669"/>
    <property type="project" value="UniProtKB-KW"/>
</dbReference>
<dbReference type="GeneID" id="92355641"/>
<reference evidence="3" key="1">
    <citation type="submission" date="2024-03" db="EMBL/GenBank/DDBJ databases">
        <title>Complete genome sequence of Sulfurisphaera javensis strain KD-1.</title>
        <authorList>
            <person name="Sakai H."/>
            <person name="Nur N."/>
            <person name="Suwanto A."/>
            <person name="Kurosawa N."/>
        </authorList>
    </citation>
    <scope>NUCLEOTIDE SEQUENCE</scope>
    <source>
        <strain evidence="3">KD-1</strain>
    </source>
</reference>
<evidence type="ECO:0000313" key="3">
    <source>
        <dbReference type="EMBL" id="BFH74745.1"/>
    </source>
</evidence>
<dbReference type="InterPro" id="IPR052216">
    <property type="entry name" value="CRISPR_Csm3_endoribonuclease"/>
</dbReference>
<dbReference type="NCBIfam" id="TIGR02581">
    <property type="entry name" value="cas_cyan_RAMP"/>
    <property type="match status" value="1"/>
</dbReference>
<dbReference type="InterPro" id="IPR005537">
    <property type="entry name" value="RAMP_III_fam"/>
</dbReference>